<dbReference type="InterPro" id="IPR017850">
    <property type="entry name" value="Alkaline_phosphatase_core_sf"/>
</dbReference>
<evidence type="ECO:0000256" key="1">
    <source>
        <dbReference type="ARBA" id="ARBA00001913"/>
    </source>
</evidence>
<feature type="signal peptide" evidence="7">
    <location>
        <begin position="1"/>
        <end position="23"/>
    </location>
</feature>
<evidence type="ECO:0000256" key="7">
    <source>
        <dbReference type="SAM" id="SignalP"/>
    </source>
</evidence>
<evidence type="ECO:0000256" key="5">
    <source>
        <dbReference type="ARBA" id="ARBA00022801"/>
    </source>
</evidence>
<organism evidence="9 10">
    <name type="scientific">Stieleria neptunia</name>
    <dbReference type="NCBI Taxonomy" id="2527979"/>
    <lineage>
        <taxon>Bacteria</taxon>
        <taxon>Pseudomonadati</taxon>
        <taxon>Planctomycetota</taxon>
        <taxon>Planctomycetia</taxon>
        <taxon>Pirellulales</taxon>
        <taxon>Pirellulaceae</taxon>
        <taxon>Stieleria</taxon>
    </lineage>
</organism>
<protein>
    <submittedName>
        <fullName evidence="9">Arylsulfatase</fullName>
        <ecNumber evidence="9">3.1.6.1</ecNumber>
    </submittedName>
</protein>
<keyword evidence="3" id="KW-0479">Metal-binding</keyword>
<reference evidence="9 10" key="1">
    <citation type="submission" date="2019-03" db="EMBL/GenBank/DDBJ databases">
        <title>Deep-cultivation of Planctomycetes and their phenomic and genomic characterization uncovers novel biology.</title>
        <authorList>
            <person name="Wiegand S."/>
            <person name="Jogler M."/>
            <person name="Boedeker C."/>
            <person name="Pinto D."/>
            <person name="Vollmers J."/>
            <person name="Rivas-Marin E."/>
            <person name="Kohn T."/>
            <person name="Peeters S.H."/>
            <person name="Heuer A."/>
            <person name="Rast P."/>
            <person name="Oberbeckmann S."/>
            <person name="Bunk B."/>
            <person name="Jeske O."/>
            <person name="Meyerdierks A."/>
            <person name="Storesund J.E."/>
            <person name="Kallscheuer N."/>
            <person name="Luecker S."/>
            <person name="Lage O.M."/>
            <person name="Pohl T."/>
            <person name="Merkel B.J."/>
            <person name="Hornburger P."/>
            <person name="Mueller R.-W."/>
            <person name="Bruemmer F."/>
            <person name="Labrenz M."/>
            <person name="Spormann A.M."/>
            <person name="Op den Camp H."/>
            <person name="Overmann J."/>
            <person name="Amann R."/>
            <person name="Jetten M.S.M."/>
            <person name="Mascher T."/>
            <person name="Medema M.H."/>
            <person name="Devos D.P."/>
            <person name="Kaster A.-K."/>
            <person name="Ovreas L."/>
            <person name="Rohde M."/>
            <person name="Galperin M.Y."/>
            <person name="Jogler C."/>
        </authorList>
    </citation>
    <scope>NUCLEOTIDE SEQUENCE [LARGE SCALE GENOMIC DNA]</scope>
    <source>
        <strain evidence="9 10">Enr13</strain>
    </source>
</reference>
<evidence type="ECO:0000256" key="6">
    <source>
        <dbReference type="ARBA" id="ARBA00022837"/>
    </source>
</evidence>
<evidence type="ECO:0000256" key="2">
    <source>
        <dbReference type="ARBA" id="ARBA00008779"/>
    </source>
</evidence>
<dbReference type="PANTHER" id="PTHR42693:SF42">
    <property type="entry name" value="ARYLSULFATASE G"/>
    <property type="match status" value="1"/>
</dbReference>
<evidence type="ECO:0000256" key="4">
    <source>
        <dbReference type="ARBA" id="ARBA00022729"/>
    </source>
</evidence>
<evidence type="ECO:0000313" key="9">
    <source>
        <dbReference type="EMBL" id="QDV40212.1"/>
    </source>
</evidence>
<evidence type="ECO:0000256" key="3">
    <source>
        <dbReference type="ARBA" id="ARBA00022723"/>
    </source>
</evidence>
<dbReference type="OrthoDB" id="246867at2"/>
<comment type="similarity">
    <text evidence="2">Belongs to the sulfatase family.</text>
</comment>
<evidence type="ECO:0000259" key="8">
    <source>
        <dbReference type="Pfam" id="PF00884"/>
    </source>
</evidence>
<comment type="cofactor">
    <cofactor evidence="1">
        <name>Ca(2+)</name>
        <dbReference type="ChEBI" id="CHEBI:29108"/>
    </cofactor>
</comment>
<feature type="chain" id="PRO_5021698999" evidence="7">
    <location>
        <begin position="24"/>
        <end position="478"/>
    </location>
</feature>
<dbReference type="Proteomes" id="UP000319004">
    <property type="component" value="Chromosome"/>
</dbReference>
<name>A0A518HHA7_9BACT</name>
<keyword evidence="5 9" id="KW-0378">Hydrolase</keyword>
<keyword evidence="6" id="KW-0106">Calcium</keyword>
<dbReference type="Gene3D" id="3.40.720.10">
    <property type="entry name" value="Alkaline Phosphatase, subunit A"/>
    <property type="match status" value="2"/>
</dbReference>
<dbReference type="GO" id="GO:0046872">
    <property type="term" value="F:metal ion binding"/>
    <property type="evidence" value="ECO:0007669"/>
    <property type="project" value="UniProtKB-KW"/>
</dbReference>
<keyword evidence="4 7" id="KW-0732">Signal</keyword>
<keyword evidence="10" id="KW-1185">Reference proteome</keyword>
<dbReference type="InterPro" id="IPR050738">
    <property type="entry name" value="Sulfatase"/>
</dbReference>
<dbReference type="SUPFAM" id="SSF53649">
    <property type="entry name" value="Alkaline phosphatase-like"/>
    <property type="match status" value="1"/>
</dbReference>
<dbReference type="PANTHER" id="PTHR42693">
    <property type="entry name" value="ARYLSULFATASE FAMILY MEMBER"/>
    <property type="match status" value="1"/>
</dbReference>
<dbReference type="InterPro" id="IPR000917">
    <property type="entry name" value="Sulfatase_N"/>
</dbReference>
<feature type="domain" description="Sulfatase N-terminal" evidence="8">
    <location>
        <begin position="27"/>
        <end position="348"/>
    </location>
</feature>
<proteinExistence type="inferred from homology"/>
<dbReference type="AlphaFoldDB" id="A0A518HHA7"/>
<dbReference type="GO" id="GO:0004065">
    <property type="term" value="F:arylsulfatase activity"/>
    <property type="evidence" value="ECO:0007669"/>
    <property type="project" value="UniProtKB-EC"/>
</dbReference>
<dbReference type="RefSeq" id="WP_145384068.1">
    <property type="nucleotide sequence ID" value="NZ_CP037423.1"/>
</dbReference>
<gene>
    <name evidence="9" type="ORF">Enr13x_00180</name>
</gene>
<evidence type="ECO:0000313" key="10">
    <source>
        <dbReference type="Proteomes" id="UP000319004"/>
    </source>
</evidence>
<accession>A0A518HHA7</accession>
<sequence length="478" mass="52984" precursor="true">MFSNRRVPWMLILLAQFSLVAHGDDRPNVVMIISDDQTFSDFGFMGNAVVQTPHLDALAARSARFPNGYVPSSVCRPSLVTLLTGLYPHEHGVHFNHPPPGFSKLTKTYDRDRYEAAREAAAVLIRNVDTLPRLLASTGYRCLQTGKYWEGHWKNAGFTAGMTTSKPVPGARHGNKQLADGQWVAHGNGDAGLAIGRETIQPIEDFLGDVGSDPFFIWYAPFLPHLPHDSPKRFFDLYDESIPDHERAYYAACSQFDQTVGELIERVEKQSSARKTLYVFVVDNGFRPDPKQPMRDGLGYNYTHRSKRSPFEDGLRTPILFHLSGQTRAATHELLCSSVDIVPTVLQACSIEIPAPISGRSLWPLVMGNASSMNPEPVFGEIYPGDASVLGDPSVDIAYRWIRDGDDKLIVPHANNGKVWGGYGDALQLYDLADDPNEQHNLAADPAVQETLGNLQTKLDAWWRPERSTASATPTGKQ</sequence>
<dbReference type="Pfam" id="PF00884">
    <property type="entry name" value="Sulfatase"/>
    <property type="match status" value="1"/>
</dbReference>
<dbReference type="EMBL" id="CP037423">
    <property type="protein sequence ID" value="QDV40212.1"/>
    <property type="molecule type" value="Genomic_DNA"/>
</dbReference>
<dbReference type="EC" id="3.1.6.1" evidence="9"/>
<dbReference type="KEGG" id="snep:Enr13x_00180"/>